<dbReference type="PROSITE" id="PS51892">
    <property type="entry name" value="SUBTILASE"/>
    <property type="match status" value="1"/>
</dbReference>
<keyword evidence="7 10" id="KW-0720">Serine protease</keyword>
<dbReference type="InterPro" id="IPR022398">
    <property type="entry name" value="Peptidase_S8_His-AS"/>
</dbReference>
<dbReference type="InterPro" id="IPR036852">
    <property type="entry name" value="Peptidase_S8/S53_dom_sf"/>
</dbReference>
<gene>
    <name evidence="13" type="ORF">BGL_2c11090</name>
</gene>
<dbReference type="GO" id="GO:0004252">
    <property type="term" value="F:serine-type endopeptidase activity"/>
    <property type="evidence" value="ECO:0007669"/>
    <property type="project" value="UniProtKB-UniRule"/>
</dbReference>
<evidence type="ECO:0000256" key="7">
    <source>
        <dbReference type="ARBA" id="ARBA00022825"/>
    </source>
</evidence>
<evidence type="ECO:0000256" key="1">
    <source>
        <dbReference type="ARBA" id="ARBA00004613"/>
    </source>
</evidence>
<keyword evidence="6 10" id="KW-0378">Hydrolase</keyword>
<dbReference type="Gene3D" id="3.40.50.200">
    <property type="entry name" value="Peptidase S8/S53 domain"/>
    <property type="match status" value="1"/>
</dbReference>
<dbReference type="EC" id="3.4.21.-" evidence="13"/>
<organism evidence="13 14">
    <name type="scientific">Burkholderia plantarii</name>
    <dbReference type="NCBI Taxonomy" id="41899"/>
    <lineage>
        <taxon>Bacteria</taxon>
        <taxon>Pseudomonadati</taxon>
        <taxon>Pseudomonadota</taxon>
        <taxon>Betaproteobacteria</taxon>
        <taxon>Burkholderiales</taxon>
        <taxon>Burkholderiaceae</taxon>
        <taxon>Burkholderia</taxon>
    </lineage>
</organism>
<dbReference type="PRINTS" id="PR00723">
    <property type="entry name" value="SUBTILISIN"/>
</dbReference>
<proteinExistence type="inferred from homology"/>
<feature type="region of interest" description="Disordered" evidence="11">
    <location>
        <begin position="87"/>
        <end position="111"/>
    </location>
</feature>
<dbReference type="InterPro" id="IPR034176">
    <property type="entry name" value="Peptidases_S8_13"/>
</dbReference>
<evidence type="ECO:0000256" key="3">
    <source>
        <dbReference type="ARBA" id="ARBA00022525"/>
    </source>
</evidence>
<feature type="active site" description="Charge relay system" evidence="9 10">
    <location>
        <position position="275"/>
    </location>
</feature>
<dbReference type="InterPro" id="IPR015500">
    <property type="entry name" value="Peptidase_S8_subtilisin-rel"/>
</dbReference>
<feature type="domain" description="Peptidase S8/S53" evidence="12">
    <location>
        <begin position="267"/>
        <end position="552"/>
    </location>
</feature>
<evidence type="ECO:0000259" key="12">
    <source>
        <dbReference type="Pfam" id="PF00082"/>
    </source>
</evidence>
<dbReference type="PROSITE" id="PS51257">
    <property type="entry name" value="PROKAR_LIPOPROTEIN"/>
    <property type="match status" value="1"/>
</dbReference>
<dbReference type="PANTHER" id="PTHR43806">
    <property type="entry name" value="PEPTIDASE S8"/>
    <property type="match status" value="1"/>
</dbReference>
<dbReference type="KEGG" id="bgp:BGL_2c11090"/>
<dbReference type="RefSeq" id="WP_042627697.1">
    <property type="nucleotide sequence ID" value="NZ_CP002581.1"/>
</dbReference>
<sequence>MKIERFHSANPRAGQLRTLASVVSMTLVASVIAGCGGGGGDSGSAASPAAGTSSGTSTSGTSTSTSGTSTSSSQLCTTALATAQANTASTSTTTTTSSGNSNATPTPATVGTLDAPVDHLIVKLTSASSTSLANGARTLAASSDTTRVGDVISRVLTQWNAQRLQARVLASTAAAPALPSFDNVQLERTMSDGAAVVSLGKRVASADAATLAQAFAADSEVAYAEPDRRLFVSTTPTDPDYSQQWNDFDPTAGVNMPAAWNLTTGASNVVTAVIDTGYRPHADISGNLLPGYDFITDVNTGNNGHGRSSDATDPGDWVTQAELSDSSGPFYNCASAPSNSTWHGTEVAGLIGASANNGIGIAGASWFGKILPVRALGKCGGTTSDIADAMRWAAGISVAGVPDNTTPARIINLSLGGSGPCGSTFQSAINDVIARGVTVVVAAGNDGLANAQDRPANCTGVIAVGATDSTAKRAWYSNFSSEITLSAPGSNILSTSNTGTTTPGSDTYALNSGTSLAAPQVAGVAALMLSLNPSLTPAQIAQKLAATARPSQITASSTSSCTAMAPGAGLMDAGAAVASATK</sequence>
<keyword evidence="8" id="KW-0865">Zymogen</keyword>
<dbReference type="CDD" id="cd07496">
    <property type="entry name" value="Peptidases_S8_13"/>
    <property type="match status" value="1"/>
</dbReference>
<dbReference type="EMBL" id="CP002581">
    <property type="protein sequence ID" value="AJK49187.1"/>
    <property type="molecule type" value="Genomic_DNA"/>
</dbReference>
<dbReference type="InterPro" id="IPR050131">
    <property type="entry name" value="Peptidase_S8_subtilisin-like"/>
</dbReference>
<evidence type="ECO:0000256" key="9">
    <source>
        <dbReference type="PIRSR" id="PIRSR615500-1"/>
    </source>
</evidence>
<dbReference type="FunFam" id="3.40.50.200:FF:000022">
    <property type="entry name" value="Extracellular protease"/>
    <property type="match status" value="1"/>
</dbReference>
<feature type="active site" description="Charge relay system" evidence="9 10">
    <location>
        <position position="515"/>
    </location>
</feature>
<keyword evidence="3" id="KW-0964">Secreted</keyword>
<reference evidence="13 14" key="2">
    <citation type="journal article" date="2016" name="Appl. Microbiol. Biotechnol.">
        <title>Mutations improving production and secretion of extracellular lipase by Burkholderia glumae PG1.</title>
        <authorList>
            <person name="Knapp A."/>
            <person name="Voget S."/>
            <person name="Gao R."/>
            <person name="Zaburannyi N."/>
            <person name="Krysciak D."/>
            <person name="Breuer M."/>
            <person name="Hauer B."/>
            <person name="Streit W.R."/>
            <person name="Muller R."/>
            <person name="Daniel R."/>
            <person name="Jaeger K.E."/>
        </authorList>
    </citation>
    <scope>NUCLEOTIDE SEQUENCE [LARGE SCALE GENOMIC DNA]</scope>
    <source>
        <strain evidence="13 14">PG1</strain>
    </source>
</reference>
<dbReference type="HOGENOM" id="CLU_011263_8_1_4"/>
<dbReference type="Pfam" id="PF00082">
    <property type="entry name" value="Peptidase_S8"/>
    <property type="match status" value="1"/>
</dbReference>
<dbReference type="OrthoDB" id="9790784at2"/>
<reference evidence="14" key="1">
    <citation type="submission" date="2011-03" db="EMBL/GenBank/DDBJ databases">
        <authorList>
            <person name="Voget S."/>
            <person name="Streit W.R."/>
            <person name="Jaeger K.E."/>
            <person name="Daniel R."/>
        </authorList>
    </citation>
    <scope>NUCLEOTIDE SEQUENCE [LARGE SCALE GENOMIC DNA]</scope>
    <source>
        <strain evidence="14">PG1</strain>
    </source>
</reference>
<comment type="subcellular location">
    <subcellularLocation>
        <location evidence="1">Secreted</location>
    </subcellularLocation>
</comment>
<comment type="similarity">
    <text evidence="2 10">Belongs to the peptidase S8 family.</text>
</comment>
<keyword evidence="14" id="KW-1185">Reference proteome</keyword>
<dbReference type="PROSITE" id="PS00138">
    <property type="entry name" value="SUBTILASE_SER"/>
    <property type="match status" value="1"/>
</dbReference>
<evidence type="ECO:0000256" key="11">
    <source>
        <dbReference type="SAM" id="MobiDB-lite"/>
    </source>
</evidence>
<dbReference type="SUPFAM" id="SSF52743">
    <property type="entry name" value="Subtilisin-like"/>
    <property type="match status" value="1"/>
</dbReference>
<protein>
    <submittedName>
        <fullName evidence="13">Extracellular subtilisin-like protease</fullName>
        <ecNumber evidence="13">3.4.21.-</ecNumber>
    </submittedName>
</protein>
<dbReference type="PROSITE" id="PS00137">
    <property type="entry name" value="SUBTILASE_HIS"/>
    <property type="match status" value="1"/>
</dbReference>
<dbReference type="InterPro" id="IPR000209">
    <property type="entry name" value="Peptidase_S8/S53_dom"/>
</dbReference>
<dbReference type="AlphaFoldDB" id="A0A0B6RV01"/>
<dbReference type="GO" id="GO:0005576">
    <property type="term" value="C:extracellular region"/>
    <property type="evidence" value="ECO:0007669"/>
    <property type="project" value="UniProtKB-SubCell"/>
</dbReference>
<dbReference type="InterPro" id="IPR023828">
    <property type="entry name" value="Peptidase_S8_Ser-AS"/>
</dbReference>
<feature type="compositionally biased region" description="Low complexity" evidence="11">
    <location>
        <begin position="43"/>
        <end position="72"/>
    </location>
</feature>
<dbReference type="PANTHER" id="PTHR43806:SF11">
    <property type="entry name" value="CEREVISIN-RELATED"/>
    <property type="match status" value="1"/>
</dbReference>
<keyword evidence="4 10" id="KW-0645">Protease</keyword>
<name>A0A0B6RV01_BURPL</name>
<evidence type="ECO:0000256" key="4">
    <source>
        <dbReference type="ARBA" id="ARBA00022670"/>
    </source>
</evidence>
<dbReference type="Proteomes" id="UP000031838">
    <property type="component" value="Chromosome 2"/>
</dbReference>
<keyword evidence="5" id="KW-0732">Signal</keyword>
<evidence type="ECO:0000313" key="14">
    <source>
        <dbReference type="Proteomes" id="UP000031838"/>
    </source>
</evidence>
<accession>A0A0B6RV01</accession>
<feature type="region of interest" description="Disordered" evidence="11">
    <location>
        <begin position="38"/>
        <end position="72"/>
    </location>
</feature>
<evidence type="ECO:0000256" key="8">
    <source>
        <dbReference type="ARBA" id="ARBA00023145"/>
    </source>
</evidence>
<evidence type="ECO:0000313" key="13">
    <source>
        <dbReference type="EMBL" id="AJK49187.1"/>
    </source>
</evidence>
<evidence type="ECO:0000256" key="2">
    <source>
        <dbReference type="ARBA" id="ARBA00011073"/>
    </source>
</evidence>
<dbReference type="GO" id="GO:0006508">
    <property type="term" value="P:proteolysis"/>
    <property type="evidence" value="ECO:0007669"/>
    <property type="project" value="UniProtKB-KW"/>
</dbReference>
<evidence type="ECO:0000256" key="5">
    <source>
        <dbReference type="ARBA" id="ARBA00022729"/>
    </source>
</evidence>
<evidence type="ECO:0000256" key="6">
    <source>
        <dbReference type="ARBA" id="ARBA00022801"/>
    </source>
</evidence>
<evidence type="ECO:0000256" key="10">
    <source>
        <dbReference type="PROSITE-ProRule" id="PRU01240"/>
    </source>
</evidence>
<feature type="compositionally biased region" description="Low complexity" evidence="11">
    <location>
        <begin position="87"/>
        <end position="106"/>
    </location>
</feature>
<feature type="active site" description="Charge relay system" evidence="9 10">
    <location>
        <position position="343"/>
    </location>
</feature>